<name>A0ABN0V5E2_9ACTN</name>
<keyword evidence="8" id="KW-1185">Reference proteome</keyword>
<organism evidence="7 8">
    <name type="scientific">Cryptosporangium japonicum</name>
    <dbReference type="NCBI Taxonomy" id="80872"/>
    <lineage>
        <taxon>Bacteria</taxon>
        <taxon>Bacillati</taxon>
        <taxon>Actinomycetota</taxon>
        <taxon>Actinomycetes</taxon>
        <taxon>Cryptosporangiales</taxon>
        <taxon>Cryptosporangiaceae</taxon>
        <taxon>Cryptosporangium</taxon>
    </lineage>
</organism>
<evidence type="ECO:0000313" key="7">
    <source>
        <dbReference type="EMBL" id="GAA0276195.1"/>
    </source>
</evidence>
<feature type="coiled-coil region" evidence="4">
    <location>
        <begin position="721"/>
        <end position="820"/>
    </location>
</feature>
<evidence type="ECO:0000256" key="5">
    <source>
        <dbReference type="SAM" id="MobiDB-lite"/>
    </source>
</evidence>
<evidence type="ECO:0000256" key="2">
    <source>
        <dbReference type="ARBA" id="ARBA00011322"/>
    </source>
</evidence>
<dbReference type="SUPFAM" id="SSF52540">
    <property type="entry name" value="P-loop containing nucleoside triphosphate hydrolases"/>
    <property type="match status" value="1"/>
</dbReference>
<sequence length="1142" mass="118592">MRPVLLAMDGFGSFREPTTVDFADADYFALVGPTGAGKSTVIDAITFALFGSVPRWDDKRKVSLALAPTAARGTVRLVFDVGAERYVIVRELRRAASGAVTVKNVRLEHLAEPTALGDLEDDTELVAADKEATPAVETLLGLTFEHFCTCVVLPQGDFAEFLHARAGDRQKILVKLLGLEVYDQIAKAANTEAAREKQNADLLGEQLLRYGDATEEAQLAARARVTALAEAEGRVATALPVLASAAAEATAARGTVARLTAERDRLTAVEVPESLGELDASLRSARAEATRAQDALTDAEAADSAARAAVAAAPARGPLEQARRARAELAAVQAGRPALVDRQATAATALSDAEARVASAEQAVEQARTAQLEATGGAEAARATVARLTAERDRLTAVRVPAGLNELDARLRAAREVAARAATALTEAEAADSAARAAVSASPPRGPVEEARRARRELDATVDGRQALVERRSRAAAALDAADRAVTDARAAVEQARAARESDARARTAAGLRPHLVAGEPCPVCEQTVATLPPPLDDQDGTADADRRIAAAQRAADTASADRSTAATALRDAEAALAAADGTIARLQAALGEESLRVTVHGDGAGSVEILALADLERWLTARDALDTAVVAADRELVAARTARADADRDAAKVDAESSGVRAALRETRDAVAALGAPAGLVEDVAAGWDALATWASSVAAERTAALAEAGRAETAAAAALATAEKTLARAQQQLADARRAHTEATRAEQRAAAELAAADRTAEALTAQLGDSPGAEELARSLAELDALDAEARAADERLRAARTALATAQRTAREAYEQVAATVRGLTAVREPLVALGAPAIPSDDPVGGWRAFAEWAETAAADRAEQLAEAQRAVHAADRALADHEQALRGLLADAGVPVPAADTVPAPDDDTEAPTGTQARTPGARPLAEIAPAAVARALAEARAAEARITERRKECADLVDRRDAADTAQQVARQLGQLLRSDAFPRWLVASALDLLVAEASATLNELSGGQFALTHEAGEFVVVDRADADSRRPVKTLSGGETFQASLALALALSAHLSTMAASGAARLDSIFLDEGFGTLDEATLEVVAATLENLAAGGDRMVGLVTHVAALAERVPVRFEVSRDQRTSVVTKVVQ</sequence>
<proteinExistence type="inferred from homology"/>
<feature type="compositionally biased region" description="Basic and acidic residues" evidence="5">
    <location>
        <begin position="447"/>
        <end position="456"/>
    </location>
</feature>
<evidence type="ECO:0000256" key="3">
    <source>
        <dbReference type="ARBA" id="ARBA00013368"/>
    </source>
</evidence>
<evidence type="ECO:0000313" key="8">
    <source>
        <dbReference type="Proteomes" id="UP001500967"/>
    </source>
</evidence>
<dbReference type="PANTHER" id="PTHR32114">
    <property type="entry name" value="ABC TRANSPORTER ABCH.3"/>
    <property type="match status" value="1"/>
</dbReference>
<dbReference type="Gene3D" id="3.40.50.300">
    <property type="entry name" value="P-loop containing nucleotide triphosphate hydrolases"/>
    <property type="match status" value="2"/>
</dbReference>
<dbReference type="InterPro" id="IPR027417">
    <property type="entry name" value="P-loop_NTPase"/>
</dbReference>
<dbReference type="InterPro" id="IPR038729">
    <property type="entry name" value="Rad50/SbcC_AAA"/>
</dbReference>
<accession>A0ABN0V5E2</accession>
<dbReference type="Pfam" id="PF13558">
    <property type="entry name" value="SbcC_Walker_B"/>
    <property type="match status" value="1"/>
</dbReference>
<gene>
    <name evidence="7" type="ORF">GCM10009539_75030</name>
</gene>
<reference evidence="7 8" key="1">
    <citation type="journal article" date="2019" name="Int. J. Syst. Evol. Microbiol.">
        <title>The Global Catalogue of Microorganisms (GCM) 10K type strain sequencing project: providing services to taxonomists for standard genome sequencing and annotation.</title>
        <authorList>
            <consortium name="The Broad Institute Genomics Platform"/>
            <consortium name="The Broad Institute Genome Sequencing Center for Infectious Disease"/>
            <person name="Wu L."/>
            <person name="Ma J."/>
        </authorList>
    </citation>
    <scope>NUCLEOTIDE SEQUENCE [LARGE SCALE GENOMIC DNA]</scope>
    <source>
        <strain evidence="7 8">JCM 10425</strain>
    </source>
</reference>
<feature type="region of interest" description="Disordered" evidence="5">
    <location>
        <begin position="435"/>
        <end position="456"/>
    </location>
</feature>
<evidence type="ECO:0000259" key="6">
    <source>
        <dbReference type="Pfam" id="PF13476"/>
    </source>
</evidence>
<dbReference type="EMBL" id="BAAAGX010000033">
    <property type="protein sequence ID" value="GAA0276195.1"/>
    <property type="molecule type" value="Genomic_DNA"/>
</dbReference>
<comment type="caution">
    <text evidence="7">The sequence shown here is derived from an EMBL/GenBank/DDBJ whole genome shotgun (WGS) entry which is preliminary data.</text>
</comment>
<comment type="subunit">
    <text evidence="2">Heterodimer of SbcC and SbcD.</text>
</comment>
<evidence type="ECO:0000256" key="4">
    <source>
        <dbReference type="SAM" id="Coils"/>
    </source>
</evidence>
<dbReference type="PANTHER" id="PTHR32114:SF2">
    <property type="entry name" value="ABC TRANSPORTER ABCH.3"/>
    <property type="match status" value="1"/>
</dbReference>
<protein>
    <recommendedName>
        <fullName evidence="3">Nuclease SbcCD subunit C</fullName>
    </recommendedName>
</protein>
<comment type="similarity">
    <text evidence="1">Belongs to the SMC family. SbcC subfamily.</text>
</comment>
<feature type="domain" description="Rad50/SbcC-type AAA" evidence="6">
    <location>
        <begin position="6"/>
        <end position="190"/>
    </location>
</feature>
<evidence type="ECO:0000256" key="1">
    <source>
        <dbReference type="ARBA" id="ARBA00006930"/>
    </source>
</evidence>
<dbReference type="Pfam" id="PF13476">
    <property type="entry name" value="AAA_23"/>
    <property type="match status" value="1"/>
</dbReference>
<dbReference type="Proteomes" id="UP001500967">
    <property type="component" value="Unassembled WGS sequence"/>
</dbReference>
<feature type="coiled-coil region" evidence="4">
    <location>
        <begin position="350"/>
        <end position="424"/>
    </location>
</feature>
<feature type="region of interest" description="Disordered" evidence="5">
    <location>
        <begin position="906"/>
        <end position="926"/>
    </location>
</feature>
<dbReference type="RefSeq" id="WP_344653688.1">
    <property type="nucleotide sequence ID" value="NZ_BAAAGX010000033.1"/>
</dbReference>
<keyword evidence="4" id="KW-0175">Coiled coil</keyword>